<feature type="transmembrane region" description="Helical" evidence="7">
    <location>
        <begin position="387"/>
        <end position="411"/>
    </location>
</feature>
<feature type="transmembrane region" description="Helical" evidence="7">
    <location>
        <begin position="240"/>
        <end position="259"/>
    </location>
</feature>
<accession>A0A6P1BJD0</accession>
<dbReference type="InterPro" id="IPR010619">
    <property type="entry name" value="ThrE-like_N"/>
</dbReference>
<name>A0A6P1BJD0_9BRAD</name>
<dbReference type="PANTHER" id="PTHR34390:SF2">
    <property type="entry name" value="SUCCINATE TRANSPORTER SUBUNIT YJJP-RELATED"/>
    <property type="match status" value="1"/>
</dbReference>
<dbReference type="GO" id="GO:0022857">
    <property type="term" value="F:transmembrane transporter activity"/>
    <property type="evidence" value="ECO:0007669"/>
    <property type="project" value="InterPro"/>
</dbReference>
<sequence>MTAAVQPSPLESDPAARETALGVVALAATLLFAHGQTTERTVVAAERLGSALGLPARVLPDWDKLTVELEGTSLSRIVATKPLGVDMNRVLAITTVVDRLCDGMLSIEEARAALLLAGSLPPISTLQFALFAAIGAASLGVIFGALDSTSLVLIGTSAALGALVRRRLSIFSNPFVQPLCAALIASIIAAISTVSLREPIATALVAFCPSMVLVPGPHLLNGAIDLVRTRTALGIARLTYAGTIVLMICFGLLLGFTVSGPIQAARPSLPVPLLADVVAAGCAVASFGTLFSMPWRMLPLPVAAGMIGHAARWSLISLAGANVATGALVACVLVSVIVTPVVDRFHLPFAALGFSAVVSMIPGFFLFEAARALVELVSLGPHAPTVLLTNIAANGATAFLVILAMTFGLILPRIILEDRSQ</sequence>
<dbReference type="GO" id="GO:0015744">
    <property type="term" value="P:succinate transport"/>
    <property type="evidence" value="ECO:0007669"/>
    <property type="project" value="TreeGrafter"/>
</dbReference>
<evidence type="ECO:0000256" key="1">
    <source>
        <dbReference type="ARBA" id="ARBA00004651"/>
    </source>
</evidence>
<comment type="similarity">
    <text evidence="6">Belongs to the ThrE exporter (TC 2.A.79) family.</text>
</comment>
<dbReference type="GO" id="GO:0005886">
    <property type="term" value="C:plasma membrane"/>
    <property type="evidence" value="ECO:0007669"/>
    <property type="project" value="UniProtKB-SubCell"/>
</dbReference>
<evidence type="ECO:0000256" key="7">
    <source>
        <dbReference type="SAM" id="Phobius"/>
    </source>
</evidence>
<proteinExistence type="inferred from homology"/>
<comment type="subcellular location">
    <subcellularLocation>
        <location evidence="1">Cell membrane</location>
        <topology evidence="1">Multi-pass membrane protein</topology>
    </subcellularLocation>
</comment>
<organism evidence="10 11">
    <name type="scientific">Bradyrhizobium uaiense</name>
    <dbReference type="NCBI Taxonomy" id="2594946"/>
    <lineage>
        <taxon>Bacteria</taxon>
        <taxon>Pseudomonadati</taxon>
        <taxon>Pseudomonadota</taxon>
        <taxon>Alphaproteobacteria</taxon>
        <taxon>Hyphomicrobiales</taxon>
        <taxon>Nitrobacteraceae</taxon>
        <taxon>Bradyrhizobium</taxon>
    </lineage>
</organism>
<feature type="domain" description="Threonine/serine exporter-like N-terminal" evidence="8">
    <location>
        <begin position="24"/>
        <end position="258"/>
    </location>
</feature>
<feature type="transmembrane region" description="Helical" evidence="7">
    <location>
        <begin position="271"/>
        <end position="291"/>
    </location>
</feature>
<evidence type="ECO:0000256" key="6">
    <source>
        <dbReference type="ARBA" id="ARBA00034125"/>
    </source>
</evidence>
<evidence type="ECO:0000259" key="8">
    <source>
        <dbReference type="Pfam" id="PF06738"/>
    </source>
</evidence>
<gene>
    <name evidence="10" type="ORF">FNJ47_23160</name>
</gene>
<dbReference type="Pfam" id="PF12821">
    <property type="entry name" value="ThrE_2"/>
    <property type="match status" value="1"/>
</dbReference>
<comment type="caution">
    <text evidence="10">The sequence shown here is derived from an EMBL/GenBank/DDBJ whole genome shotgun (WGS) entry which is preliminary data.</text>
</comment>
<evidence type="ECO:0000313" key="11">
    <source>
        <dbReference type="Proteomes" id="UP000468531"/>
    </source>
</evidence>
<feature type="domain" description="Threonine/Serine exporter ThrE" evidence="9">
    <location>
        <begin position="277"/>
        <end position="414"/>
    </location>
</feature>
<feature type="transmembrane region" description="Helical" evidence="7">
    <location>
        <begin position="321"/>
        <end position="342"/>
    </location>
</feature>
<feature type="transmembrane region" description="Helical" evidence="7">
    <location>
        <begin position="113"/>
        <end position="134"/>
    </location>
</feature>
<dbReference type="InterPro" id="IPR050539">
    <property type="entry name" value="ThrE_Dicarb/AminoAcid_Exp"/>
</dbReference>
<dbReference type="PANTHER" id="PTHR34390">
    <property type="entry name" value="UPF0442 PROTEIN YJJB-RELATED"/>
    <property type="match status" value="1"/>
</dbReference>
<dbReference type="EMBL" id="VKHP01000100">
    <property type="protein sequence ID" value="NEU98646.1"/>
    <property type="molecule type" value="Genomic_DNA"/>
</dbReference>
<dbReference type="InterPro" id="IPR024528">
    <property type="entry name" value="ThrE_2"/>
</dbReference>
<feature type="transmembrane region" description="Helical" evidence="7">
    <location>
        <begin position="349"/>
        <end position="367"/>
    </location>
</feature>
<keyword evidence="5 7" id="KW-0472">Membrane</keyword>
<feature type="transmembrane region" description="Helical" evidence="7">
    <location>
        <begin position="140"/>
        <end position="163"/>
    </location>
</feature>
<keyword evidence="2" id="KW-1003">Cell membrane</keyword>
<dbReference type="RefSeq" id="WP_163157161.1">
    <property type="nucleotide sequence ID" value="NZ_VKHP01000100.1"/>
</dbReference>
<keyword evidence="3 7" id="KW-0812">Transmembrane</keyword>
<protein>
    <submittedName>
        <fullName evidence="10">Threonine/serine exporter family protein</fullName>
    </submittedName>
</protein>
<evidence type="ECO:0000256" key="5">
    <source>
        <dbReference type="ARBA" id="ARBA00023136"/>
    </source>
</evidence>
<evidence type="ECO:0000256" key="2">
    <source>
        <dbReference type="ARBA" id="ARBA00022475"/>
    </source>
</evidence>
<evidence type="ECO:0000256" key="4">
    <source>
        <dbReference type="ARBA" id="ARBA00022989"/>
    </source>
</evidence>
<reference evidence="10 11" key="1">
    <citation type="journal article" date="2020" name="Arch. Microbiol.">
        <title>Bradyrhizobium uaiense sp. nov., a new highly efficient cowpea symbiont.</title>
        <authorList>
            <person name="Cabral Michel D."/>
            <person name="Azarias Guimaraes A."/>
            <person name="Martins da Costa E."/>
            <person name="Soares de Carvalho T."/>
            <person name="Balsanelli E."/>
            <person name="Willems A."/>
            <person name="Maltempi de Souza E."/>
            <person name="de Souza Moreira F.M."/>
        </authorList>
    </citation>
    <scope>NUCLEOTIDE SEQUENCE [LARGE SCALE GENOMIC DNA]</scope>
    <source>
        <strain evidence="10 11">UFLA 03-164</strain>
    </source>
</reference>
<dbReference type="Proteomes" id="UP000468531">
    <property type="component" value="Unassembled WGS sequence"/>
</dbReference>
<keyword evidence="11" id="KW-1185">Reference proteome</keyword>
<evidence type="ECO:0000313" key="10">
    <source>
        <dbReference type="EMBL" id="NEU98646.1"/>
    </source>
</evidence>
<evidence type="ECO:0000256" key="3">
    <source>
        <dbReference type="ARBA" id="ARBA00022692"/>
    </source>
</evidence>
<feature type="transmembrane region" description="Helical" evidence="7">
    <location>
        <begin position="200"/>
        <end position="220"/>
    </location>
</feature>
<feature type="transmembrane region" description="Helical" evidence="7">
    <location>
        <begin position="175"/>
        <end position="194"/>
    </location>
</feature>
<dbReference type="AlphaFoldDB" id="A0A6P1BJD0"/>
<keyword evidence="4 7" id="KW-1133">Transmembrane helix</keyword>
<dbReference type="Pfam" id="PF06738">
    <property type="entry name" value="ThrE"/>
    <property type="match status" value="1"/>
</dbReference>
<evidence type="ECO:0000259" key="9">
    <source>
        <dbReference type="Pfam" id="PF12821"/>
    </source>
</evidence>